<proteinExistence type="predicted"/>
<name>A0A0K0F8D0_STRVS</name>
<feature type="region of interest" description="Disordered" evidence="1">
    <location>
        <begin position="366"/>
        <end position="395"/>
    </location>
</feature>
<reference evidence="2" key="1">
    <citation type="submission" date="2014-07" db="EMBL/GenBank/DDBJ databases">
        <authorList>
            <person name="Martin A.A"/>
            <person name="De Silva N."/>
        </authorList>
    </citation>
    <scope>NUCLEOTIDE SEQUENCE</scope>
</reference>
<evidence type="ECO:0000256" key="1">
    <source>
        <dbReference type="SAM" id="MobiDB-lite"/>
    </source>
</evidence>
<protein>
    <submittedName>
        <fullName evidence="3">Osmotic stress resistance protein (inferred by orthology to a C. elegans protein)</fullName>
    </submittedName>
</protein>
<accession>A0A0K0F8D0</accession>
<evidence type="ECO:0000313" key="2">
    <source>
        <dbReference type="Proteomes" id="UP000035680"/>
    </source>
</evidence>
<reference evidence="3" key="2">
    <citation type="submission" date="2015-08" db="UniProtKB">
        <authorList>
            <consortium name="WormBaseParasite"/>
        </authorList>
    </citation>
    <scope>IDENTIFICATION</scope>
</reference>
<organism evidence="2 3">
    <name type="scientific">Strongyloides venezuelensis</name>
    <name type="common">Threadworm</name>
    <dbReference type="NCBI Taxonomy" id="75913"/>
    <lineage>
        <taxon>Eukaryota</taxon>
        <taxon>Metazoa</taxon>
        <taxon>Ecdysozoa</taxon>
        <taxon>Nematoda</taxon>
        <taxon>Chromadorea</taxon>
        <taxon>Rhabditida</taxon>
        <taxon>Tylenchina</taxon>
        <taxon>Panagrolaimomorpha</taxon>
        <taxon>Strongyloidoidea</taxon>
        <taxon>Strongyloididae</taxon>
        <taxon>Strongyloides</taxon>
    </lineage>
</organism>
<keyword evidence="2" id="KW-1185">Reference proteome</keyword>
<dbReference type="AlphaFoldDB" id="A0A0K0F8D0"/>
<sequence>MLLNDSLKTFIQYEKYRKIPIEQLASDAVFEQAEQAKMQPKTGNKFIDMLHENGIPIGSSLKGIEQALKTQREIENNDPTEQIAKAVFEKFQKQILPGLVANMIAGKNPFQMPGGGGPMPRMMQQNSMPINPNDPPLGSELAKYLRESFDKNLNRLQTNQFAMNPVIAEKLGNTIRRSETKLSSSNNNDDYIDDSEEIEYVQKSENTFENNDKYSEKENFDDVFKRIRKPRATNFEDSIREFIASDPKAALVLGLNDMDLDDESGVTTSVRKSPIELSTNLKKELVPMMTLDEINYALSDPEDLLSPIKPLVSPNPQPGFAIPRKVPKRPRKMLPLMIGVANDNDFLENNKKNHLLDESHEIDIEEEKVNSNNGKKVASISDETRKSPSKLSQYRNRQSRVLENLKNNPGLVALFEGTDLAEKLDKPLVISNDQRGFINTRGNEITTYPRMYAAKLFGDEPNIHDKKTKQIVEEHEIPPLFFIPKGKHTRLRWITANEQEIPGIGSRFIIPSLDPTRPAINSVMSTQGKERNEYETTWKIPNEWKSGDIFGISMNTKSEKLVGGDGVVDFPAMGRDVIFG</sequence>
<dbReference type="WBParaSite" id="SVE_0507900.1">
    <property type="protein sequence ID" value="SVE_0507900.1"/>
    <property type="gene ID" value="SVE_0507900"/>
</dbReference>
<dbReference type="Proteomes" id="UP000035680">
    <property type="component" value="Unassembled WGS sequence"/>
</dbReference>
<evidence type="ECO:0000313" key="3">
    <source>
        <dbReference type="WBParaSite" id="SVE_0507900.1"/>
    </source>
</evidence>
<dbReference type="STRING" id="75913.A0A0K0F8D0"/>